<protein>
    <submittedName>
        <fullName evidence="3">Uncharacterized protein</fullName>
    </submittedName>
</protein>
<accession>A0A7M4DQH7</accession>
<feature type="transmembrane region" description="Helical" evidence="2">
    <location>
        <begin position="124"/>
        <end position="142"/>
    </location>
</feature>
<keyword evidence="2" id="KW-0812">Transmembrane</keyword>
<gene>
    <name evidence="3" type="ORF">HALOF300_04417</name>
</gene>
<feature type="compositionally biased region" description="Low complexity" evidence="1">
    <location>
        <begin position="162"/>
        <end position="171"/>
    </location>
</feature>
<proteinExistence type="predicted"/>
<dbReference type="Pfam" id="PF19545">
    <property type="entry name" value="DUF6069"/>
    <property type="match status" value="1"/>
</dbReference>
<keyword evidence="2" id="KW-1133">Transmembrane helix</keyword>
<evidence type="ECO:0000313" key="3">
    <source>
        <dbReference type="EMBL" id="VZO39721.1"/>
    </source>
</evidence>
<dbReference type="EMBL" id="CACRYJ010000062">
    <property type="protein sequence ID" value="VZO39721.1"/>
    <property type="molecule type" value="Genomic_DNA"/>
</dbReference>
<evidence type="ECO:0000256" key="1">
    <source>
        <dbReference type="SAM" id="MobiDB-lite"/>
    </source>
</evidence>
<reference evidence="3 4" key="1">
    <citation type="submission" date="2019-11" db="EMBL/GenBank/DDBJ databases">
        <authorList>
            <person name="Criscuolo A."/>
        </authorList>
    </citation>
    <scope>NUCLEOTIDE SEQUENCE [LARGE SCALE GENOMIC DNA]</scope>
    <source>
        <strain evidence="3">CIP111667</strain>
    </source>
</reference>
<evidence type="ECO:0000313" key="4">
    <source>
        <dbReference type="Proteomes" id="UP000419743"/>
    </source>
</evidence>
<dbReference type="Proteomes" id="UP000419743">
    <property type="component" value="Unassembled WGS sequence"/>
</dbReference>
<name>A0A7M4DQH7_9MICO</name>
<feature type="transmembrane region" description="Helical" evidence="2">
    <location>
        <begin position="27"/>
        <end position="51"/>
    </location>
</feature>
<feature type="region of interest" description="Disordered" evidence="1">
    <location>
        <begin position="152"/>
        <end position="171"/>
    </location>
</feature>
<feature type="transmembrane region" description="Helical" evidence="2">
    <location>
        <begin position="94"/>
        <end position="112"/>
    </location>
</feature>
<organism evidence="3 4">
    <name type="scientific">Occultella aeris</name>
    <dbReference type="NCBI Taxonomy" id="2761496"/>
    <lineage>
        <taxon>Bacteria</taxon>
        <taxon>Bacillati</taxon>
        <taxon>Actinomycetota</taxon>
        <taxon>Actinomycetes</taxon>
        <taxon>Micrococcales</taxon>
        <taxon>Ruaniaceae</taxon>
        <taxon>Occultella</taxon>
    </lineage>
</organism>
<dbReference type="InterPro" id="IPR045713">
    <property type="entry name" value="DUF6069"/>
</dbReference>
<feature type="transmembrane region" description="Helical" evidence="2">
    <location>
        <begin position="63"/>
        <end position="87"/>
    </location>
</feature>
<keyword evidence="2" id="KW-0472">Membrane</keyword>
<sequence>MTQQNATPPTHPPIDAGRLWAGGAATALVAALIAVAGIVICRGVFGIAILAPEGDGAWGNASTFWYAGAAALAALLATALMHVLILTTPQPQRFFGWVIGLATVIAVVMPFVPDAGLDAKIATAAINAIIGIAIGSLVPSVARSAMAMALRPPGGLPPTGGPPTRGMPPTR</sequence>
<evidence type="ECO:0000256" key="2">
    <source>
        <dbReference type="SAM" id="Phobius"/>
    </source>
</evidence>
<dbReference type="AlphaFoldDB" id="A0A7M4DQH7"/>
<comment type="caution">
    <text evidence="3">The sequence shown here is derived from an EMBL/GenBank/DDBJ whole genome shotgun (WGS) entry which is preliminary data.</text>
</comment>
<dbReference type="RefSeq" id="WP_197522760.1">
    <property type="nucleotide sequence ID" value="NZ_CACRYJ010000062.1"/>
</dbReference>
<keyword evidence="4" id="KW-1185">Reference proteome</keyword>